<sequence length="48" mass="5468">MDTTVEKKAPPHLVEQVKIKTTNSLEFELWAKAVKRQMIAALSKKNES</sequence>
<evidence type="ECO:0000313" key="1">
    <source>
        <dbReference type="EMBL" id="MEK0186336.1"/>
    </source>
</evidence>
<name>A0ABU8YQ58_9CYAN</name>
<accession>A0ABU8YQ58</accession>
<keyword evidence="2" id="KW-1185">Reference proteome</keyword>
<organism evidence="1 2">
    <name type="scientific">Microcoleus anatoxicus PTRS2</name>
    <dbReference type="NCBI Taxonomy" id="2705321"/>
    <lineage>
        <taxon>Bacteria</taxon>
        <taxon>Bacillati</taxon>
        <taxon>Cyanobacteriota</taxon>
        <taxon>Cyanophyceae</taxon>
        <taxon>Oscillatoriophycideae</taxon>
        <taxon>Oscillatoriales</taxon>
        <taxon>Microcoleaceae</taxon>
        <taxon>Microcoleus</taxon>
        <taxon>Microcoleus anatoxicus</taxon>
    </lineage>
</organism>
<evidence type="ECO:0000313" key="2">
    <source>
        <dbReference type="Proteomes" id="UP001384579"/>
    </source>
</evidence>
<proteinExistence type="predicted"/>
<reference evidence="1 2" key="1">
    <citation type="journal article" date="2020" name="Harmful Algae">
        <title>Molecular and morphological characterization of a novel dihydroanatoxin-a producing Microcoleus species (cyanobacteria) from the Russian River, California, USA.</title>
        <authorList>
            <person name="Conklin K.Y."/>
            <person name="Stancheva R."/>
            <person name="Otten T.G."/>
            <person name="Fadness R."/>
            <person name="Boyer G.L."/>
            <person name="Read B."/>
            <person name="Zhang X."/>
            <person name="Sheath R.G."/>
        </authorList>
    </citation>
    <scope>NUCLEOTIDE SEQUENCE [LARGE SCALE GENOMIC DNA]</scope>
    <source>
        <strain evidence="1 2">PTRS2</strain>
    </source>
</reference>
<protein>
    <submittedName>
        <fullName evidence="1">Uncharacterized protein</fullName>
    </submittedName>
</protein>
<dbReference type="RefSeq" id="WP_340525305.1">
    <property type="nucleotide sequence ID" value="NZ_JBBLXS010000205.1"/>
</dbReference>
<comment type="caution">
    <text evidence="1">The sequence shown here is derived from an EMBL/GenBank/DDBJ whole genome shotgun (WGS) entry which is preliminary data.</text>
</comment>
<gene>
    <name evidence="1" type="ORF">WMG39_15960</name>
</gene>
<dbReference type="EMBL" id="JBBLXS010000205">
    <property type="protein sequence ID" value="MEK0186336.1"/>
    <property type="molecule type" value="Genomic_DNA"/>
</dbReference>
<dbReference type="Proteomes" id="UP001384579">
    <property type="component" value="Unassembled WGS sequence"/>
</dbReference>